<feature type="compositionally biased region" description="Basic and acidic residues" evidence="1">
    <location>
        <begin position="572"/>
        <end position="583"/>
    </location>
</feature>
<feature type="compositionally biased region" description="Basic and acidic residues" evidence="1">
    <location>
        <begin position="406"/>
        <end position="427"/>
    </location>
</feature>
<dbReference type="Proteomes" id="UP001219525">
    <property type="component" value="Unassembled WGS sequence"/>
</dbReference>
<reference evidence="2" key="1">
    <citation type="submission" date="2023-03" db="EMBL/GenBank/DDBJ databases">
        <title>Massive genome expansion in bonnet fungi (Mycena s.s.) driven by repeated elements and novel gene families across ecological guilds.</title>
        <authorList>
            <consortium name="Lawrence Berkeley National Laboratory"/>
            <person name="Harder C.B."/>
            <person name="Miyauchi S."/>
            <person name="Viragh M."/>
            <person name="Kuo A."/>
            <person name="Thoen E."/>
            <person name="Andreopoulos B."/>
            <person name="Lu D."/>
            <person name="Skrede I."/>
            <person name="Drula E."/>
            <person name="Henrissat B."/>
            <person name="Morin E."/>
            <person name="Kohler A."/>
            <person name="Barry K."/>
            <person name="LaButti K."/>
            <person name="Morin E."/>
            <person name="Salamov A."/>
            <person name="Lipzen A."/>
            <person name="Mereny Z."/>
            <person name="Hegedus B."/>
            <person name="Baldrian P."/>
            <person name="Stursova M."/>
            <person name="Weitz H."/>
            <person name="Taylor A."/>
            <person name="Grigoriev I.V."/>
            <person name="Nagy L.G."/>
            <person name="Martin F."/>
            <person name="Kauserud H."/>
        </authorList>
    </citation>
    <scope>NUCLEOTIDE SEQUENCE</scope>
    <source>
        <strain evidence="2">9144</strain>
    </source>
</reference>
<sequence length="590" mass="64152">MSNSRDRIRQPNGRAGAKDVRCTKPLGERRLLRSGPREYCGDTVEAGLPLGLSTNAGRVATGGAHDPLEAAREWTLERTVRLLSSHSIRACPPAYRDNAGVLRNVGAKGRSVHDATVRTRVKWGPRFGGSGIDDRVRRTKAYRRRTATMYDAEECSCTRTAQAARAARGPWTGSSTDEDTSETITRMTHNTLVRAVPTRVNEVGVGRERGSYRGPPCTIHTPTMYFTVLGMSHPTANCRVAFDPPARLHRVCNSVRKRLKPPSFGFGLRAREKRQKVWRRSGTAARGTLKDQEADFDTAAFAGTVEMALALVVLHQQEGDCTVLEEQQCGMREVDAQLARTRKDRGAAGDRRAQCPEALRSMTAVAARTTVGRQDSRKTDRLAGTAGQQEAGEIAGSGASAAPGKQQDKTSGRHSMLLDEKSGRGMGEDSGGQKAGPPDEVSRRVGRGMEYGVAASYRHPGLPKGAGARWKRKVAATGASTRVRETGVERGSWPDLELVNDSGHAQGKEERRAVRHLRRSRPTLRRGCWKTGIRLQRPSSRWEARQASGERKAAATPAGSRRPTVTLLGGSRDPDSGLGDPRRGSSYARA</sequence>
<gene>
    <name evidence="2" type="ORF">GGX14DRAFT_386848</name>
</gene>
<feature type="region of interest" description="Disordered" evidence="1">
    <location>
        <begin position="531"/>
        <end position="590"/>
    </location>
</feature>
<dbReference type="AlphaFoldDB" id="A0AAD6YMJ3"/>
<protein>
    <submittedName>
        <fullName evidence="2">Uncharacterized protein</fullName>
    </submittedName>
</protein>
<dbReference type="EMBL" id="JARJCW010000005">
    <property type="protein sequence ID" value="KAJ7224044.1"/>
    <property type="molecule type" value="Genomic_DNA"/>
</dbReference>
<feature type="compositionally biased region" description="Basic and acidic residues" evidence="1">
    <location>
        <begin position="540"/>
        <end position="553"/>
    </location>
</feature>
<evidence type="ECO:0000313" key="2">
    <source>
        <dbReference type="EMBL" id="KAJ7224044.1"/>
    </source>
</evidence>
<keyword evidence="3" id="KW-1185">Reference proteome</keyword>
<proteinExistence type="predicted"/>
<accession>A0AAD6YMJ3</accession>
<feature type="region of interest" description="Disordered" evidence="1">
    <location>
        <begin position="340"/>
        <end position="444"/>
    </location>
</feature>
<evidence type="ECO:0000313" key="3">
    <source>
        <dbReference type="Proteomes" id="UP001219525"/>
    </source>
</evidence>
<feature type="compositionally biased region" description="Low complexity" evidence="1">
    <location>
        <begin position="383"/>
        <end position="404"/>
    </location>
</feature>
<organism evidence="2 3">
    <name type="scientific">Mycena pura</name>
    <dbReference type="NCBI Taxonomy" id="153505"/>
    <lineage>
        <taxon>Eukaryota</taxon>
        <taxon>Fungi</taxon>
        <taxon>Dikarya</taxon>
        <taxon>Basidiomycota</taxon>
        <taxon>Agaricomycotina</taxon>
        <taxon>Agaricomycetes</taxon>
        <taxon>Agaricomycetidae</taxon>
        <taxon>Agaricales</taxon>
        <taxon>Marasmiineae</taxon>
        <taxon>Mycenaceae</taxon>
        <taxon>Mycena</taxon>
    </lineage>
</organism>
<feature type="compositionally biased region" description="Basic and acidic residues" evidence="1">
    <location>
        <begin position="344"/>
        <end position="354"/>
    </location>
</feature>
<evidence type="ECO:0000256" key="1">
    <source>
        <dbReference type="SAM" id="MobiDB-lite"/>
    </source>
</evidence>
<comment type="caution">
    <text evidence="2">The sequence shown here is derived from an EMBL/GenBank/DDBJ whole genome shotgun (WGS) entry which is preliminary data.</text>
</comment>
<name>A0AAD6YMJ3_9AGAR</name>